<dbReference type="InterPro" id="IPR051342">
    <property type="entry name" value="PDZ_scaffold"/>
</dbReference>
<dbReference type="CDD" id="cd06791">
    <property type="entry name" value="PDZ3_MUPP1-like"/>
    <property type="match status" value="1"/>
</dbReference>
<dbReference type="AlphaFoldDB" id="A0A8C1VLU8"/>
<dbReference type="Proteomes" id="UP000694700">
    <property type="component" value="Unplaced"/>
</dbReference>
<organism evidence="2 3">
    <name type="scientific">Cyprinus carpio</name>
    <name type="common">Common carp</name>
    <dbReference type="NCBI Taxonomy" id="7962"/>
    <lineage>
        <taxon>Eukaryota</taxon>
        <taxon>Metazoa</taxon>
        <taxon>Chordata</taxon>
        <taxon>Craniata</taxon>
        <taxon>Vertebrata</taxon>
        <taxon>Euteleostomi</taxon>
        <taxon>Actinopterygii</taxon>
        <taxon>Neopterygii</taxon>
        <taxon>Teleostei</taxon>
        <taxon>Ostariophysi</taxon>
        <taxon>Cypriniformes</taxon>
        <taxon>Cyprinidae</taxon>
        <taxon>Cyprininae</taxon>
        <taxon>Cyprinus</taxon>
    </lineage>
</organism>
<dbReference type="Pfam" id="PF00595">
    <property type="entry name" value="PDZ"/>
    <property type="match status" value="1"/>
</dbReference>
<dbReference type="InterPro" id="IPR001478">
    <property type="entry name" value="PDZ"/>
</dbReference>
<dbReference type="GO" id="GO:0120192">
    <property type="term" value="P:tight junction assembly"/>
    <property type="evidence" value="ECO:0007669"/>
    <property type="project" value="TreeGrafter"/>
</dbReference>
<evidence type="ECO:0000259" key="1">
    <source>
        <dbReference type="PROSITE" id="PS50106"/>
    </source>
</evidence>
<dbReference type="Ensembl" id="ENSCCRT00015055462.1">
    <property type="protein sequence ID" value="ENSCCRP00015053682.1"/>
    <property type="gene ID" value="ENSCCRG00015022138.1"/>
</dbReference>
<feature type="domain" description="PDZ" evidence="1">
    <location>
        <begin position="45"/>
        <end position="132"/>
    </location>
</feature>
<sequence length="171" mass="18541">MASDQVVQVLQACGTHVRMLIARDPLVAPQPPNNKTNVSGYEIHEVALKKKEGQSLGVTIIGHNALTTKDAVGIFVKSVVPGSAAEQSGKILVHDRIIAVDGVNLQGFTNQEVLEVMKRTGDIVHLTLIRKINSPKRTAVEKSLDKGKVTCFTLGSELYIPIFSFECILLI</sequence>
<dbReference type="GO" id="GO:0005886">
    <property type="term" value="C:plasma membrane"/>
    <property type="evidence" value="ECO:0007669"/>
    <property type="project" value="TreeGrafter"/>
</dbReference>
<dbReference type="PROSITE" id="PS50106">
    <property type="entry name" value="PDZ"/>
    <property type="match status" value="1"/>
</dbReference>
<evidence type="ECO:0000313" key="2">
    <source>
        <dbReference type="Ensembl" id="ENSCCRP00015053682.1"/>
    </source>
</evidence>
<evidence type="ECO:0000313" key="3">
    <source>
        <dbReference type="Proteomes" id="UP000694700"/>
    </source>
</evidence>
<dbReference type="InterPro" id="IPR036034">
    <property type="entry name" value="PDZ_sf"/>
</dbReference>
<name>A0A8C1VLU8_CYPCA</name>
<dbReference type="GO" id="GO:0005737">
    <property type="term" value="C:cytoplasm"/>
    <property type="evidence" value="ECO:0007669"/>
    <property type="project" value="TreeGrafter"/>
</dbReference>
<protein>
    <recommendedName>
        <fullName evidence="1">PDZ domain-containing protein</fullName>
    </recommendedName>
</protein>
<dbReference type="PANTHER" id="PTHR19964:SF11">
    <property type="entry name" value="INAD-LIKE PROTEIN"/>
    <property type="match status" value="1"/>
</dbReference>
<dbReference type="PANTHER" id="PTHR19964">
    <property type="entry name" value="MULTIPLE PDZ DOMAIN PROTEIN"/>
    <property type="match status" value="1"/>
</dbReference>
<reference evidence="2" key="1">
    <citation type="submission" date="2025-08" db="UniProtKB">
        <authorList>
            <consortium name="Ensembl"/>
        </authorList>
    </citation>
    <scope>IDENTIFICATION</scope>
</reference>
<dbReference type="GO" id="GO:0005923">
    <property type="term" value="C:bicellular tight junction"/>
    <property type="evidence" value="ECO:0007669"/>
    <property type="project" value="TreeGrafter"/>
</dbReference>
<dbReference type="SUPFAM" id="SSF50156">
    <property type="entry name" value="PDZ domain-like"/>
    <property type="match status" value="1"/>
</dbReference>
<proteinExistence type="predicted"/>
<dbReference type="Gene3D" id="2.30.42.10">
    <property type="match status" value="1"/>
</dbReference>
<dbReference type="GO" id="GO:0045177">
    <property type="term" value="C:apical part of cell"/>
    <property type="evidence" value="ECO:0007669"/>
    <property type="project" value="TreeGrafter"/>
</dbReference>
<accession>A0A8C1VLU8</accession>
<dbReference type="SMART" id="SM00228">
    <property type="entry name" value="PDZ"/>
    <property type="match status" value="1"/>
</dbReference>